<keyword evidence="4" id="KW-1185">Reference proteome</keyword>
<dbReference type="InterPro" id="IPR033331">
    <property type="entry name" value="TMEM127"/>
</dbReference>
<dbReference type="PANTHER" id="PTHR28358:SF1">
    <property type="entry name" value="TRANSMEMBRANE PROTEIN 127"/>
    <property type="match status" value="1"/>
</dbReference>
<evidence type="ECO:0000256" key="1">
    <source>
        <dbReference type="SAM" id="MobiDB-lite"/>
    </source>
</evidence>
<evidence type="ECO:0000313" key="4">
    <source>
        <dbReference type="Proteomes" id="UP000085678"/>
    </source>
</evidence>
<feature type="transmembrane region" description="Helical" evidence="2">
    <location>
        <begin position="176"/>
        <end position="197"/>
    </location>
</feature>
<dbReference type="Proteomes" id="UP000085678">
    <property type="component" value="Unplaced"/>
</dbReference>
<evidence type="ECO:0000256" key="2">
    <source>
        <dbReference type="SAM" id="Phobius"/>
    </source>
</evidence>
<feature type="region of interest" description="Disordered" evidence="1">
    <location>
        <begin position="1"/>
        <end position="30"/>
    </location>
</feature>
<dbReference type="OrthoDB" id="10030622at2759"/>
<feature type="domain" description="Transmembrane protein 127 transmembrane region" evidence="3">
    <location>
        <begin position="126"/>
        <end position="238"/>
    </location>
</feature>
<accession>A0A1S3KDH2</accession>
<dbReference type="GO" id="GO:0008285">
    <property type="term" value="P:negative regulation of cell population proliferation"/>
    <property type="evidence" value="ECO:0007669"/>
    <property type="project" value="InterPro"/>
</dbReference>
<proteinExistence type="predicted"/>
<reference evidence="5" key="1">
    <citation type="submission" date="2025-08" db="UniProtKB">
        <authorList>
            <consortium name="RefSeq"/>
        </authorList>
    </citation>
    <scope>IDENTIFICATION</scope>
    <source>
        <tissue evidence="5">Gonads</tissue>
    </source>
</reference>
<sequence>MPRDREGSSSGSSRRHGHRRHSSHRHRRRFRLKNRERNFAAAVCSMVAIVTLCTALAEPAWFYSKGGGCRYKRFSTMLNMTLGVSNFFYLGHFEKYDQPAPNDETKLVTHYILYYGADPTETLVDCVTEKGALVMQCIIGLVFAAIIFSGAGFALDLYGPAQRLLKQIRRHAVWNILAVLVCVTVNGFCFWEAQLIKDLQEKTKHHAGSKVEVHFDVSFYLVTAAGAVSVIAVACNLLQRYPPIHDSRRSSDRHRLMEDFDGMEVIPPLGAELIPPVTNVPPPPPYAP</sequence>
<feature type="transmembrane region" description="Helical" evidence="2">
    <location>
        <begin position="38"/>
        <end position="57"/>
    </location>
</feature>
<keyword evidence="2" id="KW-0812">Transmembrane</keyword>
<dbReference type="KEGG" id="lak:106180920"/>
<protein>
    <submittedName>
        <fullName evidence="5">Transmembrane protein 127-like</fullName>
    </submittedName>
</protein>
<dbReference type="AlphaFoldDB" id="A0A1S3KDH2"/>
<name>A0A1S3KDH2_LINAN</name>
<dbReference type="PANTHER" id="PTHR28358">
    <property type="entry name" value="TRANSMEMBRANE PROTEIN 127"/>
    <property type="match status" value="1"/>
</dbReference>
<gene>
    <name evidence="5" type="primary">LOC106180920</name>
</gene>
<dbReference type="InParanoid" id="A0A1S3KDH2"/>
<dbReference type="RefSeq" id="XP_013420547.1">
    <property type="nucleotide sequence ID" value="XM_013565093.1"/>
</dbReference>
<dbReference type="InterPro" id="IPR046795">
    <property type="entry name" value="TMEM127_TM"/>
</dbReference>
<organism evidence="4 5">
    <name type="scientific">Lingula anatina</name>
    <name type="common">Brachiopod</name>
    <name type="synonym">Lingula unguis</name>
    <dbReference type="NCBI Taxonomy" id="7574"/>
    <lineage>
        <taxon>Eukaryota</taxon>
        <taxon>Metazoa</taxon>
        <taxon>Spiralia</taxon>
        <taxon>Lophotrochozoa</taxon>
        <taxon>Brachiopoda</taxon>
        <taxon>Linguliformea</taxon>
        <taxon>Lingulata</taxon>
        <taxon>Lingulida</taxon>
        <taxon>Linguloidea</taxon>
        <taxon>Lingulidae</taxon>
        <taxon>Lingula</taxon>
    </lineage>
</organism>
<dbReference type="STRING" id="7574.A0A1S3KDH2"/>
<dbReference type="GO" id="GO:0016020">
    <property type="term" value="C:membrane"/>
    <property type="evidence" value="ECO:0007669"/>
    <property type="project" value="TreeGrafter"/>
</dbReference>
<evidence type="ECO:0000259" key="3">
    <source>
        <dbReference type="Pfam" id="PF20517"/>
    </source>
</evidence>
<evidence type="ECO:0000313" key="5">
    <source>
        <dbReference type="RefSeq" id="XP_013420547.1"/>
    </source>
</evidence>
<dbReference type="GO" id="GO:0032007">
    <property type="term" value="P:negative regulation of TOR signaling"/>
    <property type="evidence" value="ECO:0007669"/>
    <property type="project" value="InterPro"/>
</dbReference>
<dbReference type="Pfam" id="PF20517">
    <property type="entry name" value="TMEM127"/>
    <property type="match status" value="1"/>
</dbReference>
<feature type="compositionally biased region" description="Basic residues" evidence="1">
    <location>
        <begin position="13"/>
        <end position="30"/>
    </location>
</feature>
<dbReference type="GeneID" id="106180920"/>
<dbReference type="Gene3D" id="1.20.140.150">
    <property type="match status" value="1"/>
</dbReference>
<feature type="transmembrane region" description="Helical" evidence="2">
    <location>
        <begin position="133"/>
        <end position="155"/>
    </location>
</feature>
<keyword evidence="2" id="KW-0472">Membrane</keyword>
<keyword evidence="2" id="KW-1133">Transmembrane helix</keyword>
<feature type="transmembrane region" description="Helical" evidence="2">
    <location>
        <begin position="217"/>
        <end position="238"/>
    </location>
</feature>